<comment type="caution">
    <text evidence="5">The sequence shown here is derived from an EMBL/GenBank/DDBJ whole genome shotgun (WGS) entry which is preliminary data.</text>
</comment>
<keyword evidence="1" id="KW-0805">Transcription regulation</keyword>
<dbReference type="Gene3D" id="2.60.120.280">
    <property type="entry name" value="Regulatory protein AraC"/>
    <property type="match status" value="1"/>
</dbReference>
<accession>A0A0F5JC41</accession>
<dbReference type="STRING" id="1203610.HMPREF1536_02915"/>
<dbReference type="SUPFAM" id="SSF46689">
    <property type="entry name" value="Homeodomain-like"/>
    <property type="match status" value="2"/>
</dbReference>
<dbReference type="PROSITE" id="PS00041">
    <property type="entry name" value="HTH_ARAC_FAMILY_1"/>
    <property type="match status" value="1"/>
</dbReference>
<dbReference type="PANTHER" id="PTHR43280:SF30">
    <property type="entry name" value="MMSAB OPERON REGULATORY PROTEIN"/>
    <property type="match status" value="1"/>
</dbReference>
<dbReference type="Pfam" id="PF02311">
    <property type="entry name" value="AraC_binding"/>
    <property type="match status" value="1"/>
</dbReference>
<dbReference type="PATRIC" id="fig|1203610.3.peg.2983"/>
<evidence type="ECO:0000259" key="4">
    <source>
        <dbReference type="PROSITE" id="PS01124"/>
    </source>
</evidence>
<dbReference type="CDD" id="cd06986">
    <property type="entry name" value="cupin_MmsR-like_N"/>
    <property type="match status" value="1"/>
</dbReference>
<dbReference type="InterPro" id="IPR009057">
    <property type="entry name" value="Homeodomain-like_sf"/>
</dbReference>
<dbReference type="AlphaFoldDB" id="A0A0F5JC41"/>
<name>A0A0F5JC41_9BACT</name>
<protein>
    <recommendedName>
        <fullName evidence="4">HTH araC/xylS-type domain-containing protein</fullName>
    </recommendedName>
</protein>
<dbReference type="SUPFAM" id="SSF51215">
    <property type="entry name" value="Regulatory protein AraC"/>
    <property type="match status" value="1"/>
</dbReference>
<evidence type="ECO:0000313" key="5">
    <source>
        <dbReference type="EMBL" id="KKB55446.1"/>
    </source>
</evidence>
<dbReference type="GO" id="GO:0043565">
    <property type="term" value="F:sequence-specific DNA binding"/>
    <property type="evidence" value="ECO:0007669"/>
    <property type="project" value="InterPro"/>
</dbReference>
<keyword evidence="3" id="KW-0804">Transcription</keyword>
<sequence>MAKVELGFSGERFIYLPIPMINLMEDSPLTGDLYLYSMGYFSRASHHYINRPTGCDEFLFIYCKDGCGWIELYGKKQKLEANQFIILPRNIPHAYGADEQSPWTIYWIHFRGSKAPLFSSRFDKPTTVTPSARSRIEERIDLFEEIFFTLNESTSMDHMHYANLCFAHFLGSFLFIDIYRNKFRQKEYSENVMNRVVHYMNDNIESNLKLADFADFCGYSTSYFYRKFVKETGHSPMDYFIRLKINKACKLLIQTDMKVNQIAHKLGFKESQYFSRTFSNVMGLSPLEFRRQNFRL</sequence>
<evidence type="ECO:0000256" key="2">
    <source>
        <dbReference type="ARBA" id="ARBA00023125"/>
    </source>
</evidence>
<dbReference type="Pfam" id="PF12833">
    <property type="entry name" value="HTH_18"/>
    <property type="match status" value="1"/>
</dbReference>
<evidence type="ECO:0000313" key="6">
    <source>
        <dbReference type="Proteomes" id="UP000033035"/>
    </source>
</evidence>
<dbReference type="InterPro" id="IPR037923">
    <property type="entry name" value="HTH-like"/>
</dbReference>
<feature type="domain" description="HTH araC/xylS-type" evidence="4">
    <location>
        <begin position="194"/>
        <end position="292"/>
    </location>
</feature>
<gene>
    <name evidence="5" type="ORF">HMPREF1536_02915</name>
</gene>
<dbReference type="RefSeq" id="WP_028729587.1">
    <property type="nucleotide sequence ID" value="NZ_KE386764.1"/>
</dbReference>
<dbReference type="InterPro" id="IPR020449">
    <property type="entry name" value="Tscrpt_reg_AraC-type_HTH"/>
</dbReference>
<organism evidence="5 6">
    <name type="scientific">Parabacteroides gordonii MS-1 = DSM 23371</name>
    <dbReference type="NCBI Taxonomy" id="1203610"/>
    <lineage>
        <taxon>Bacteria</taxon>
        <taxon>Pseudomonadati</taxon>
        <taxon>Bacteroidota</taxon>
        <taxon>Bacteroidia</taxon>
        <taxon>Bacteroidales</taxon>
        <taxon>Tannerellaceae</taxon>
        <taxon>Parabacteroides</taxon>
    </lineage>
</organism>
<evidence type="ECO:0000256" key="1">
    <source>
        <dbReference type="ARBA" id="ARBA00023015"/>
    </source>
</evidence>
<dbReference type="SMART" id="SM00342">
    <property type="entry name" value="HTH_ARAC"/>
    <property type="match status" value="1"/>
</dbReference>
<dbReference type="PANTHER" id="PTHR43280">
    <property type="entry name" value="ARAC-FAMILY TRANSCRIPTIONAL REGULATOR"/>
    <property type="match status" value="1"/>
</dbReference>
<reference evidence="5 6" key="1">
    <citation type="submission" date="2013-04" db="EMBL/GenBank/DDBJ databases">
        <title>The Genome Sequence of Parabacteroides gordonii DSM 23371.</title>
        <authorList>
            <consortium name="The Broad Institute Genomics Platform"/>
            <person name="Earl A."/>
            <person name="Ward D."/>
            <person name="Feldgarden M."/>
            <person name="Gevers D."/>
            <person name="Martens E."/>
            <person name="Sakamoto M."/>
            <person name="Benno Y."/>
            <person name="Suzuki N."/>
            <person name="Matsunaga N."/>
            <person name="Koshihara K."/>
            <person name="Seki M."/>
            <person name="Komiya H."/>
            <person name="Walker B."/>
            <person name="Young S."/>
            <person name="Zeng Q."/>
            <person name="Gargeya S."/>
            <person name="Fitzgerald M."/>
            <person name="Haas B."/>
            <person name="Abouelleil A."/>
            <person name="Allen A.W."/>
            <person name="Alvarado L."/>
            <person name="Arachchi H.M."/>
            <person name="Berlin A.M."/>
            <person name="Chapman S.B."/>
            <person name="Gainer-Dewar J."/>
            <person name="Goldberg J."/>
            <person name="Griggs A."/>
            <person name="Gujja S."/>
            <person name="Hansen M."/>
            <person name="Howarth C."/>
            <person name="Imamovic A."/>
            <person name="Ireland A."/>
            <person name="Larimer J."/>
            <person name="McCowan C."/>
            <person name="Murphy C."/>
            <person name="Pearson M."/>
            <person name="Poon T.W."/>
            <person name="Priest M."/>
            <person name="Roberts A."/>
            <person name="Saif S."/>
            <person name="Shea T."/>
            <person name="Sisk P."/>
            <person name="Sykes S."/>
            <person name="Wortman J."/>
            <person name="Nusbaum C."/>
            <person name="Birren B."/>
        </authorList>
    </citation>
    <scope>NUCLEOTIDE SEQUENCE [LARGE SCALE GENOMIC DNA]</scope>
    <source>
        <strain evidence="5 6">MS-1</strain>
    </source>
</reference>
<keyword evidence="6" id="KW-1185">Reference proteome</keyword>
<dbReference type="InterPro" id="IPR018060">
    <property type="entry name" value="HTH_AraC"/>
</dbReference>
<dbReference type="PROSITE" id="PS01124">
    <property type="entry name" value="HTH_ARAC_FAMILY_2"/>
    <property type="match status" value="1"/>
</dbReference>
<dbReference type="Gene3D" id="1.10.10.60">
    <property type="entry name" value="Homeodomain-like"/>
    <property type="match status" value="2"/>
</dbReference>
<dbReference type="HOGENOM" id="CLU_000445_88_6_10"/>
<proteinExistence type="predicted"/>
<dbReference type="InterPro" id="IPR018062">
    <property type="entry name" value="HTH_AraC-typ_CS"/>
</dbReference>
<evidence type="ECO:0000256" key="3">
    <source>
        <dbReference type="ARBA" id="ARBA00023163"/>
    </source>
</evidence>
<dbReference type="Proteomes" id="UP000033035">
    <property type="component" value="Unassembled WGS sequence"/>
</dbReference>
<dbReference type="PRINTS" id="PR00032">
    <property type="entry name" value="HTHARAC"/>
</dbReference>
<keyword evidence="2" id="KW-0238">DNA-binding</keyword>
<dbReference type="GO" id="GO:0003700">
    <property type="term" value="F:DNA-binding transcription factor activity"/>
    <property type="evidence" value="ECO:0007669"/>
    <property type="project" value="InterPro"/>
</dbReference>
<dbReference type="InterPro" id="IPR003313">
    <property type="entry name" value="AraC-bd"/>
</dbReference>
<dbReference type="EMBL" id="AQHW01000015">
    <property type="protein sequence ID" value="KKB55446.1"/>
    <property type="molecule type" value="Genomic_DNA"/>
</dbReference>